<dbReference type="PROSITE" id="PS00061">
    <property type="entry name" value="ADH_SHORT"/>
    <property type="match status" value="1"/>
</dbReference>
<dbReference type="InterPro" id="IPR036291">
    <property type="entry name" value="NAD(P)-bd_dom_sf"/>
</dbReference>
<reference evidence="4 5" key="1">
    <citation type="journal article" date="2015" name="Sci. Rep.">
        <title>Chromosome-level genome map provides insights into diverse defense mechanisms in the medicinal fungus Ganoderma sinense.</title>
        <authorList>
            <person name="Zhu Y."/>
            <person name="Xu J."/>
            <person name="Sun C."/>
            <person name="Zhou S."/>
            <person name="Xu H."/>
            <person name="Nelson D.R."/>
            <person name="Qian J."/>
            <person name="Song J."/>
            <person name="Luo H."/>
            <person name="Xiang L."/>
            <person name="Li Y."/>
            <person name="Xu Z."/>
            <person name="Ji A."/>
            <person name="Wang L."/>
            <person name="Lu S."/>
            <person name="Hayward A."/>
            <person name="Sun W."/>
            <person name="Li X."/>
            <person name="Schwartz D.C."/>
            <person name="Wang Y."/>
            <person name="Chen S."/>
        </authorList>
    </citation>
    <scope>NUCLEOTIDE SEQUENCE [LARGE SCALE GENOMIC DNA]</scope>
    <source>
        <strain evidence="4 5">ZZ0214-1</strain>
    </source>
</reference>
<dbReference type="InterPro" id="IPR002347">
    <property type="entry name" value="SDR_fam"/>
</dbReference>
<sequence length="106" mass="11612">MSALVETELRRVETTVTVTVQSEVLRACTNSPPGRPVPCLFTAHRELIPITSALAVVPKVDLPNYSATKASLHSWAISLRGQLKGTNVQVMEILPPLVESELHDRE</sequence>
<dbReference type="Proteomes" id="UP000230002">
    <property type="component" value="Unassembled WGS sequence"/>
</dbReference>
<keyword evidence="3" id="KW-0560">Oxidoreductase</keyword>
<dbReference type="Pfam" id="PF00106">
    <property type="entry name" value="adh_short"/>
    <property type="match status" value="1"/>
</dbReference>
<evidence type="ECO:0000256" key="1">
    <source>
        <dbReference type="ARBA" id="ARBA00006484"/>
    </source>
</evidence>
<organism evidence="4 5">
    <name type="scientific">Ganoderma sinense ZZ0214-1</name>
    <dbReference type="NCBI Taxonomy" id="1077348"/>
    <lineage>
        <taxon>Eukaryota</taxon>
        <taxon>Fungi</taxon>
        <taxon>Dikarya</taxon>
        <taxon>Basidiomycota</taxon>
        <taxon>Agaricomycotina</taxon>
        <taxon>Agaricomycetes</taxon>
        <taxon>Polyporales</taxon>
        <taxon>Polyporaceae</taxon>
        <taxon>Ganoderma</taxon>
    </lineage>
</organism>
<keyword evidence="2" id="KW-0521">NADP</keyword>
<dbReference type="PANTHER" id="PTHR44169:SF6">
    <property type="entry name" value="NADPH-DEPENDENT 1-ACYLDIHYDROXYACETONE PHOSPHATE REDUCTASE"/>
    <property type="match status" value="1"/>
</dbReference>
<protein>
    <submittedName>
        <fullName evidence="4">Uncharacterized protein</fullName>
    </submittedName>
</protein>
<dbReference type="OrthoDB" id="37659at2759"/>
<keyword evidence="5" id="KW-1185">Reference proteome</keyword>
<dbReference type="InterPro" id="IPR020904">
    <property type="entry name" value="Sc_DH/Rdtase_CS"/>
</dbReference>
<evidence type="ECO:0000256" key="2">
    <source>
        <dbReference type="ARBA" id="ARBA00022857"/>
    </source>
</evidence>
<evidence type="ECO:0000256" key="3">
    <source>
        <dbReference type="ARBA" id="ARBA00023002"/>
    </source>
</evidence>
<name>A0A2G8SCX9_9APHY</name>
<evidence type="ECO:0000313" key="5">
    <source>
        <dbReference type="Proteomes" id="UP000230002"/>
    </source>
</evidence>
<dbReference type="GO" id="GO:0016491">
    <property type="term" value="F:oxidoreductase activity"/>
    <property type="evidence" value="ECO:0007669"/>
    <property type="project" value="UniProtKB-KW"/>
</dbReference>
<dbReference type="EMBL" id="AYKW01000012">
    <property type="protein sequence ID" value="PIL31619.1"/>
    <property type="molecule type" value="Genomic_DNA"/>
</dbReference>
<evidence type="ECO:0000313" key="4">
    <source>
        <dbReference type="EMBL" id="PIL31619.1"/>
    </source>
</evidence>
<proteinExistence type="inferred from homology"/>
<dbReference type="PANTHER" id="PTHR44169">
    <property type="entry name" value="NADPH-DEPENDENT 1-ACYLDIHYDROXYACETONE PHOSPHATE REDUCTASE"/>
    <property type="match status" value="1"/>
</dbReference>
<dbReference type="SUPFAM" id="SSF51735">
    <property type="entry name" value="NAD(P)-binding Rossmann-fold domains"/>
    <property type="match status" value="1"/>
</dbReference>
<dbReference type="Gene3D" id="3.40.50.720">
    <property type="entry name" value="NAD(P)-binding Rossmann-like Domain"/>
    <property type="match status" value="1"/>
</dbReference>
<dbReference type="AlphaFoldDB" id="A0A2G8SCX9"/>
<comment type="caution">
    <text evidence="4">The sequence shown here is derived from an EMBL/GenBank/DDBJ whole genome shotgun (WGS) entry which is preliminary data.</text>
</comment>
<comment type="similarity">
    <text evidence="1">Belongs to the short-chain dehydrogenases/reductases (SDR) family.</text>
</comment>
<accession>A0A2G8SCX9</accession>
<gene>
    <name evidence="4" type="ORF">GSI_06321</name>
</gene>